<accession>A0ABY3C4G7</accession>
<feature type="transmembrane region" description="Helical" evidence="1">
    <location>
        <begin position="121"/>
        <end position="139"/>
    </location>
</feature>
<keyword evidence="3" id="KW-0378">Hydrolase</keyword>
<proteinExistence type="predicted"/>
<comment type="caution">
    <text evidence="3">The sequence shown here is derived from an EMBL/GenBank/DDBJ whole genome shotgun (WGS) entry which is preliminary data.</text>
</comment>
<feature type="transmembrane region" description="Helical" evidence="1">
    <location>
        <begin position="222"/>
        <end position="239"/>
    </location>
</feature>
<keyword evidence="1" id="KW-0812">Transmembrane</keyword>
<keyword evidence="3" id="KW-0645">Protease</keyword>
<evidence type="ECO:0000259" key="2">
    <source>
        <dbReference type="Pfam" id="PF02517"/>
    </source>
</evidence>
<feature type="transmembrane region" description="Helical" evidence="1">
    <location>
        <begin position="84"/>
        <end position="101"/>
    </location>
</feature>
<feature type="transmembrane region" description="Helical" evidence="1">
    <location>
        <begin position="159"/>
        <end position="178"/>
    </location>
</feature>
<name>A0ABY3C4G7_9GAMM</name>
<organism evidence="3 4">
    <name type="scientific">Candidatus Methylobacter oryzae</name>
    <dbReference type="NCBI Taxonomy" id="2497749"/>
    <lineage>
        <taxon>Bacteria</taxon>
        <taxon>Pseudomonadati</taxon>
        <taxon>Pseudomonadota</taxon>
        <taxon>Gammaproteobacteria</taxon>
        <taxon>Methylococcales</taxon>
        <taxon>Methylococcaceae</taxon>
        <taxon>Methylobacter</taxon>
    </lineage>
</organism>
<gene>
    <name evidence="3" type="ORF">EKO24_021275</name>
</gene>
<feature type="transmembrane region" description="Helical" evidence="1">
    <location>
        <begin position="6"/>
        <end position="24"/>
    </location>
</feature>
<feature type="transmembrane region" description="Helical" evidence="1">
    <location>
        <begin position="33"/>
        <end position="50"/>
    </location>
</feature>
<dbReference type="InterPro" id="IPR003675">
    <property type="entry name" value="Rce1/LyrA-like_dom"/>
</dbReference>
<keyword evidence="1" id="KW-1133">Transmembrane helix</keyword>
<protein>
    <submittedName>
        <fullName evidence="3">CPBP family intramembrane metalloprotease</fullName>
    </submittedName>
</protein>
<dbReference type="Pfam" id="PF02517">
    <property type="entry name" value="Rce1-like"/>
    <property type="match status" value="1"/>
</dbReference>
<keyword evidence="3" id="KW-0482">Metalloprotease</keyword>
<keyword evidence="1" id="KW-0472">Membrane</keyword>
<dbReference type="GO" id="GO:0008237">
    <property type="term" value="F:metallopeptidase activity"/>
    <property type="evidence" value="ECO:0007669"/>
    <property type="project" value="UniProtKB-KW"/>
</dbReference>
<evidence type="ECO:0000313" key="4">
    <source>
        <dbReference type="Proteomes" id="UP000733744"/>
    </source>
</evidence>
<dbReference type="RefSeq" id="WP_127029509.1">
    <property type="nucleotide sequence ID" value="NZ_RYFG02000121.1"/>
</dbReference>
<feature type="domain" description="CAAX prenyl protease 2/Lysostaphin resistance protein A-like" evidence="2">
    <location>
        <begin position="188"/>
        <end position="281"/>
    </location>
</feature>
<reference evidence="3 4" key="1">
    <citation type="journal article" date="2019" name="Antonie Van Leeuwenhoek">
        <title>Description of 'Ca. Methylobacter oryzae' KRF1, a novel species from the environmentally important Methylobacter clade 2.</title>
        <authorList>
            <person name="Khatri K."/>
            <person name="Mohite J.A."/>
            <person name="Pandit P.S."/>
            <person name="Bahulikar R."/>
            <person name="Rahalkar M.C."/>
        </authorList>
    </citation>
    <scope>NUCLEOTIDE SEQUENCE [LARGE SCALE GENOMIC DNA]</scope>
    <source>
        <strain evidence="3 4">KRF1</strain>
    </source>
</reference>
<sequence length="297" mass="33329">MIQLNSATLITYGFLTFALLDLWLPRTTHLSRYAPWSVFLVLAIIAGLFFNILQPTALLWIVLFGGSAWALTQKDLGLAVKRALFASVFLLSGGLLMHYLPGFDNPKIIANLYLSENALPYNKYLNFDSALIALFILGFGHQRLGGASEWRSTLKGMTLITPLTWLTVMCLSLWLGYVQWQPKWTPIFFLWAWGNLLFTCMVEEAFFRGFIQKHLVQGLSRVRYGDALAIAIAAVLFGLRHYMGGINYILLATVAGIGYGCAYRHTGRIEASILTHFSLNSLHFLLFTYPALAASMR</sequence>
<keyword evidence="4" id="KW-1185">Reference proteome</keyword>
<evidence type="ECO:0000313" key="3">
    <source>
        <dbReference type="EMBL" id="TRW89595.1"/>
    </source>
</evidence>
<evidence type="ECO:0000256" key="1">
    <source>
        <dbReference type="SAM" id="Phobius"/>
    </source>
</evidence>
<dbReference type="EMBL" id="RYFG02000121">
    <property type="protein sequence ID" value="TRW89595.1"/>
    <property type="molecule type" value="Genomic_DNA"/>
</dbReference>
<feature type="transmembrane region" description="Helical" evidence="1">
    <location>
        <begin position="245"/>
        <end position="262"/>
    </location>
</feature>
<feature type="transmembrane region" description="Helical" evidence="1">
    <location>
        <begin position="56"/>
        <end position="72"/>
    </location>
</feature>
<feature type="transmembrane region" description="Helical" evidence="1">
    <location>
        <begin position="274"/>
        <end position="292"/>
    </location>
</feature>
<dbReference type="Proteomes" id="UP000733744">
    <property type="component" value="Unassembled WGS sequence"/>
</dbReference>
<feature type="transmembrane region" description="Helical" evidence="1">
    <location>
        <begin position="184"/>
        <end position="202"/>
    </location>
</feature>